<dbReference type="RefSeq" id="WP_174439228.1">
    <property type="nucleotide sequence ID" value="NZ_BAABCC010000001.1"/>
</dbReference>
<keyword evidence="2" id="KW-1185">Reference proteome</keyword>
<evidence type="ECO:0000313" key="1">
    <source>
        <dbReference type="EMBL" id="NUB20155.1"/>
    </source>
</evidence>
<proteinExistence type="predicted"/>
<organism evidence="1 2">
    <name type="scientific">Azospirillum formosense</name>
    <dbReference type="NCBI Taxonomy" id="861533"/>
    <lineage>
        <taxon>Bacteria</taxon>
        <taxon>Pseudomonadati</taxon>
        <taxon>Pseudomonadota</taxon>
        <taxon>Alphaproteobacteria</taxon>
        <taxon>Rhodospirillales</taxon>
        <taxon>Azospirillaceae</taxon>
        <taxon>Azospirillum</taxon>
    </lineage>
</organism>
<name>A0ABX2KVL7_9PROT</name>
<gene>
    <name evidence="1" type="ORF">GBZ26_13155</name>
</gene>
<sequence length="288" mass="33371">MVDLYTAVTGGSRCLIIGSCVSRQLLTRMFQRDIEKKFLWRMCTVSLMAPPPPEQYNFSDIGLSENEIMTVVNDFNKPFDIEELISWSDFVIIDFMRDVYDGLELSNGGFATAGLEWETYNLMKERVPVARRVSFYSVEMVERWLEAALRLTKQLNAQHKPCLIIENQLAHFGFDGDQIRIIHPNNQWDLKLKGYLMRQYAHIMADLLDNAVLLSAPSYAVYSTNKNEYGLGEGHMSDVYFNGLADAFYLKTSLSDERNDRENCAVRDRRRNYFIKKLLDHVRFGMPI</sequence>
<dbReference type="EMBL" id="WHOR01000084">
    <property type="protein sequence ID" value="NUB20155.1"/>
    <property type="molecule type" value="Genomic_DNA"/>
</dbReference>
<dbReference type="Proteomes" id="UP000639419">
    <property type="component" value="Unassembled WGS sequence"/>
</dbReference>
<accession>A0ABX2KVL7</accession>
<dbReference type="InterPro" id="IPR046237">
    <property type="entry name" value="DUF6270"/>
</dbReference>
<dbReference type="Pfam" id="PF19786">
    <property type="entry name" value="DUF6270"/>
    <property type="match status" value="1"/>
</dbReference>
<reference evidence="1 2" key="1">
    <citation type="submission" date="2019-10" db="EMBL/GenBank/DDBJ databases">
        <title>Genome sequence of Azospirillum formosense CC-Nfb-7.</title>
        <authorList>
            <person name="Ambrosini A."/>
            <person name="Sant'Anna F.H."/>
            <person name="Cassan F.D."/>
            <person name="Souza E.M."/>
            <person name="Passaglia L.M.P."/>
        </authorList>
    </citation>
    <scope>NUCLEOTIDE SEQUENCE [LARGE SCALE GENOMIC DNA]</scope>
    <source>
        <strain evidence="1 2">CC-NFb-7</strain>
    </source>
</reference>
<comment type="caution">
    <text evidence="1">The sequence shown here is derived from an EMBL/GenBank/DDBJ whole genome shotgun (WGS) entry which is preliminary data.</text>
</comment>
<evidence type="ECO:0000313" key="2">
    <source>
        <dbReference type="Proteomes" id="UP000639419"/>
    </source>
</evidence>
<protein>
    <submittedName>
        <fullName evidence="1">Uncharacterized protein</fullName>
    </submittedName>
</protein>